<comment type="cofactor">
    <cofactor evidence="9">
        <name>[2Fe-2S] cluster</name>
        <dbReference type="ChEBI" id="CHEBI:190135"/>
    </cofactor>
</comment>
<feature type="region of interest" description="Disordered" evidence="10">
    <location>
        <begin position="51"/>
        <end position="93"/>
    </location>
</feature>
<keyword evidence="3" id="KW-0001">2Fe-2S</keyword>
<dbReference type="CDD" id="cd03467">
    <property type="entry name" value="Rieske"/>
    <property type="match status" value="1"/>
</dbReference>
<dbReference type="RefSeq" id="WP_138056089.1">
    <property type="nucleotide sequence ID" value="NZ_VAWE01000001.1"/>
</dbReference>
<dbReference type="GO" id="GO:0016020">
    <property type="term" value="C:membrane"/>
    <property type="evidence" value="ECO:0007669"/>
    <property type="project" value="InterPro"/>
</dbReference>
<dbReference type="GO" id="GO:0004497">
    <property type="term" value="F:monooxygenase activity"/>
    <property type="evidence" value="ECO:0007669"/>
    <property type="project" value="UniProtKB-ARBA"/>
</dbReference>
<evidence type="ECO:0000259" key="11">
    <source>
        <dbReference type="PROSITE" id="PS51296"/>
    </source>
</evidence>
<dbReference type="InterPro" id="IPR036922">
    <property type="entry name" value="Rieske_2Fe-2S_sf"/>
</dbReference>
<dbReference type="Gene3D" id="2.102.10.10">
    <property type="entry name" value="Rieske [2Fe-2S] iron-sulphur domain"/>
    <property type="match status" value="1"/>
</dbReference>
<evidence type="ECO:0000256" key="3">
    <source>
        <dbReference type="ARBA" id="ARBA00022714"/>
    </source>
</evidence>
<dbReference type="Pfam" id="PF00355">
    <property type="entry name" value="Rieske"/>
    <property type="match status" value="1"/>
</dbReference>
<dbReference type="FunFam" id="2.102.10.10:FF:000016">
    <property type="entry name" value="Nitrite reductase/ring-hydroxylating ferredoxin subunit"/>
    <property type="match status" value="1"/>
</dbReference>
<keyword evidence="13" id="KW-1185">Reference proteome</keyword>
<evidence type="ECO:0000313" key="13">
    <source>
        <dbReference type="Proteomes" id="UP000305921"/>
    </source>
</evidence>
<keyword evidence="7" id="KW-1015">Disulfide bond</keyword>
<dbReference type="SUPFAM" id="SSF50022">
    <property type="entry name" value="ISP domain"/>
    <property type="match status" value="1"/>
</dbReference>
<evidence type="ECO:0000256" key="7">
    <source>
        <dbReference type="ARBA" id="ARBA00023157"/>
    </source>
</evidence>
<comment type="caution">
    <text evidence="12">The sequence shown here is derived from an EMBL/GenBank/DDBJ whole genome shotgun (WGS) entry which is preliminary data.</text>
</comment>
<protein>
    <recommendedName>
        <fullName evidence="2">Cytochrome bc1 complex Rieske iron-sulfur subunit</fullName>
    </recommendedName>
    <alternativeName>
        <fullName evidence="8">Cytochrome bc1 reductase complex subunit QcrA</fullName>
    </alternativeName>
</protein>
<dbReference type="PANTHER" id="PTHR10134">
    <property type="entry name" value="CYTOCHROME B-C1 COMPLEX SUBUNIT RIESKE, MITOCHONDRIAL"/>
    <property type="match status" value="1"/>
</dbReference>
<dbReference type="PROSITE" id="PS51296">
    <property type="entry name" value="RIESKE"/>
    <property type="match status" value="1"/>
</dbReference>
<dbReference type="OrthoDB" id="25106at2"/>
<dbReference type="EMBL" id="VAWE01000001">
    <property type="protein sequence ID" value="TLQ46787.1"/>
    <property type="molecule type" value="Genomic_DNA"/>
</dbReference>
<dbReference type="InterPro" id="IPR005805">
    <property type="entry name" value="Rieske_Fe-S_prot_C"/>
</dbReference>
<dbReference type="Proteomes" id="UP000305921">
    <property type="component" value="Unassembled WGS sequence"/>
</dbReference>
<evidence type="ECO:0000256" key="5">
    <source>
        <dbReference type="ARBA" id="ARBA00023004"/>
    </source>
</evidence>
<proteinExistence type="predicted"/>
<evidence type="ECO:0000256" key="6">
    <source>
        <dbReference type="ARBA" id="ARBA00023014"/>
    </source>
</evidence>
<comment type="function">
    <text evidence="1">Iron-sulfur subunit of the cytochrome bc1 complex, an essential component of the respiratory electron transport chain required for ATP synthesis. The bc1 complex catalyzes the oxidation of menaquinol and the reduction of cytochrome c in the respiratory chain. The bc1 complex operates through a Q-cycle mechanism that couples electron transfer to generation of the proton gradient that drives ATP synthesis.</text>
</comment>
<dbReference type="InterPro" id="IPR014349">
    <property type="entry name" value="Rieske_Fe-S_prot"/>
</dbReference>
<evidence type="ECO:0000256" key="9">
    <source>
        <dbReference type="ARBA" id="ARBA00034078"/>
    </source>
</evidence>
<accession>A0A5R9EC56</accession>
<keyword evidence="5" id="KW-0408">Iron</keyword>
<name>A0A5R9EC56_9ACTN</name>
<reference evidence="12 13" key="1">
    <citation type="submission" date="2019-05" db="EMBL/GenBank/DDBJ databases">
        <title>Streptomyces marianii sp. nov., a novel marine actinomycete from southern coast of India.</title>
        <authorList>
            <person name="Iniyan A.M."/>
            <person name="Wink J."/>
            <person name="Ramprasad E."/>
            <person name="Ramana C.V."/>
            <person name="Bunk B."/>
            <person name="Sproer C."/>
            <person name="Joseph F.-J.R.S."/>
            <person name="Vincent S.G.P."/>
        </authorList>
    </citation>
    <scope>NUCLEOTIDE SEQUENCE [LARGE SCALE GENOMIC DNA]</scope>
    <source>
        <strain evidence="12 13">ICN19</strain>
    </source>
</reference>
<evidence type="ECO:0000256" key="4">
    <source>
        <dbReference type="ARBA" id="ARBA00022723"/>
    </source>
</evidence>
<dbReference type="InterPro" id="IPR017941">
    <property type="entry name" value="Rieske_2Fe-2S"/>
</dbReference>
<keyword evidence="6" id="KW-0411">Iron-sulfur</keyword>
<dbReference type="AlphaFoldDB" id="A0A5R9EC56"/>
<evidence type="ECO:0000313" key="12">
    <source>
        <dbReference type="EMBL" id="TLQ46787.1"/>
    </source>
</evidence>
<dbReference type="GO" id="GO:0051537">
    <property type="term" value="F:2 iron, 2 sulfur cluster binding"/>
    <property type="evidence" value="ECO:0007669"/>
    <property type="project" value="UniProtKB-KW"/>
</dbReference>
<feature type="region of interest" description="Disordered" evidence="10">
    <location>
        <begin position="1"/>
        <end position="27"/>
    </location>
</feature>
<evidence type="ECO:0000256" key="1">
    <source>
        <dbReference type="ARBA" id="ARBA00002494"/>
    </source>
</evidence>
<evidence type="ECO:0000256" key="10">
    <source>
        <dbReference type="SAM" id="MobiDB-lite"/>
    </source>
</evidence>
<evidence type="ECO:0000256" key="2">
    <source>
        <dbReference type="ARBA" id="ARBA00015816"/>
    </source>
</evidence>
<feature type="domain" description="Rieske" evidence="11">
    <location>
        <begin position="81"/>
        <end position="173"/>
    </location>
</feature>
<feature type="compositionally biased region" description="Gly residues" evidence="10">
    <location>
        <begin position="7"/>
        <end position="16"/>
    </location>
</feature>
<gene>
    <name evidence="12" type="ORF">FEF34_30880</name>
</gene>
<evidence type="ECO:0000256" key="8">
    <source>
        <dbReference type="ARBA" id="ARBA00029586"/>
    </source>
</evidence>
<keyword evidence="4" id="KW-0479">Metal-binding</keyword>
<organism evidence="12 13">
    <name type="scientific">Streptomyces marianii</name>
    <dbReference type="NCBI Taxonomy" id="1817406"/>
    <lineage>
        <taxon>Bacteria</taxon>
        <taxon>Bacillati</taxon>
        <taxon>Actinomycetota</taxon>
        <taxon>Actinomycetes</taxon>
        <taxon>Kitasatosporales</taxon>
        <taxon>Streptomycetaceae</taxon>
        <taxon>Streptomyces</taxon>
    </lineage>
</organism>
<dbReference type="PRINTS" id="PR00162">
    <property type="entry name" value="RIESKE"/>
</dbReference>
<dbReference type="GO" id="GO:0016705">
    <property type="term" value="F:oxidoreductase activity, acting on paired donors, with incorporation or reduction of molecular oxygen"/>
    <property type="evidence" value="ECO:0007669"/>
    <property type="project" value="UniProtKB-ARBA"/>
</dbReference>
<sequence>MTDGRADGGYGGGTAGGATRRTGGEGVARRTVVRAGAAGALAVTAAGCSRYGEETGGGTSPPPTPEGTGGATPPPVADGGARLGTTSEVPEGGGKVFKAQKVVVTQPAAGEFKAFSAVCTHQGCLVDKVENGTIDCPCHGSRFGAGDGAVVEGPATRPLGEKRITVSGGEIRLG</sequence>
<dbReference type="GO" id="GO:0046872">
    <property type="term" value="F:metal ion binding"/>
    <property type="evidence" value="ECO:0007669"/>
    <property type="project" value="UniProtKB-KW"/>
</dbReference>